<evidence type="ECO:0000256" key="1">
    <source>
        <dbReference type="ARBA" id="ARBA00001206"/>
    </source>
</evidence>
<evidence type="ECO:0000256" key="10">
    <source>
        <dbReference type="ARBA" id="ARBA00022777"/>
    </source>
</evidence>
<dbReference type="InterPro" id="IPR043129">
    <property type="entry name" value="ATPase_NBD"/>
</dbReference>
<dbReference type="GO" id="GO:0004594">
    <property type="term" value="F:pantothenate kinase activity"/>
    <property type="evidence" value="ECO:0007669"/>
    <property type="project" value="UniProtKB-EC"/>
</dbReference>
<feature type="binding site" evidence="16">
    <location>
        <begin position="94"/>
        <end position="97"/>
    </location>
    <ligand>
        <name>substrate</name>
    </ligand>
</feature>
<evidence type="ECO:0000313" key="17">
    <source>
        <dbReference type="EMBL" id="UYW01316.1"/>
    </source>
</evidence>
<name>A0ABY6LYE8_9FLAO</name>
<dbReference type="HAMAP" id="MF_01274">
    <property type="entry name" value="Pantothen_kinase_3"/>
    <property type="match status" value="1"/>
</dbReference>
<keyword evidence="8 16" id="KW-0808">Transferase</keyword>
<gene>
    <name evidence="16" type="primary">coaX</name>
    <name evidence="17" type="ORF">K5I29_12905</name>
</gene>
<evidence type="ECO:0000256" key="14">
    <source>
        <dbReference type="ARBA" id="ARBA00038036"/>
    </source>
</evidence>
<feature type="binding site" evidence="16">
    <location>
        <position position="120"/>
    </location>
    <ligand>
        <name>ATP</name>
        <dbReference type="ChEBI" id="CHEBI:30616"/>
    </ligand>
</feature>
<evidence type="ECO:0000256" key="16">
    <source>
        <dbReference type="HAMAP-Rule" id="MF_01274"/>
    </source>
</evidence>
<dbReference type="Pfam" id="PF03309">
    <property type="entry name" value="Pan_kinase"/>
    <property type="match status" value="1"/>
</dbReference>
<evidence type="ECO:0000256" key="4">
    <source>
        <dbReference type="ARBA" id="ARBA00005225"/>
    </source>
</evidence>
<feature type="binding site" evidence="16">
    <location>
        <position position="87"/>
    </location>
    <ligand>
        <name>substrate</name>
    </ligand>
</feature>
<keyword evidence="18" id="KW-1185">Reference proteome</keyword>
<evidence type="ECO:0000256" key="11">
    <source>
        <dbReference type="ARBA" id="ARBA00022840"/>
    </source>
</evidence>
<proteinExistence type="inferred from homology"/>
<feature type="binding site" evidence="16">
    <location>
        <begin position="6"/>
        <end position="13"/>
    </location>
    <ligand>
        <name>ATP</name>
        <dbReference type="ChEBI" id="CHEBI:30616"/>
    </ligand>
</feature>
<comment type="subunit">
    <text evidence="5 16">Homodimer.</text>
</comment>
<evidence type="ECO:0000256" key="6">
    <source>
        <dbReference type="ARBA" id="ARBA00012102"/>
    </source>
</evidence>
<keyword evidence="9 16" id="KW-0547">Nucleotide-binding</keyword>
<feature type="binding site" evidence="16">
    <location>
        <position position="172"/>
    </location>
    <ligand>
        <name>substrate</name>
    </ligand>
</feature>
<evidence type="ECO:0000313" key="18">
    <source>
        <dbReference type="Proteomes" id="UP001163328"/>
    </source>
</evidence>
<dbReference type="RefSeq" id="WP_264433773.1">
    <property type="nucleotide sequence ID" value="NZ_CP081495.1"/>
</dbReference>
<comment type="similarity">
    <text evidence="14 16">Belongs to the type III pantothenate kinase family.</text>
</comment>
<dbReference type="EMBL" id="CP081495">
    <property type="protein sequence ID" value="UYW01316.1"/>
    <property type="molecule type" value="Genomic_DNA"/>
</dbReference>
<evidence type="ECO:0000256" key="15">
    <source>
        <dbReference type="ARBA" id="ARBA00040883"/>
    </source>
</evidence>
<evidence type="ECO:0000256" key="7">
    <source>
        <dbReference type="ARBA" id="ARBA00022490"/>
    </source>
</evidence>
<sequence>MLLVIDVGNTRVKLFVYEDNELISQQALLHDNFYENFLIFFKQNATISHVILSSVGNLDLKVIEFLKKHTAFTQVTYQSALPFVNDYATPATLGVDRIVLAAGAVLDYPNQNRLVIDLGTCITYDFITADNHYKGGAISPGLQMRYQALAHFTAKLPLLSFEEPDYLIGNTTNQSIQSGVFNGFVNEINGFIADYEKHFTNLAVILTGGDCEVLSKKIKSNIFVTPNFLTDSLKKLHDYIATTQ</sequence>
<dbReference type="EC" id="2.7.1.33" evidence="6 16"/>
<dbReference type="NCBIfam" id="TIGR00671">
    <property type="entry name" value="baf"/>
    <property type="match status" value="1"/>
</dbReference>
<comment type="pathway">
    <text evidence="4 16">Cofactor biosynthesis; coenzyme A biosynthesis; CoA from (R)-pantothenate: step 1/5.</text>
</comment>
<dbReference type="CDD" id="cd24015">
    <property type="entry name" value="ASKHA_NBD_PanK-III"/>
    <property type="match status" value="1"/>
</dbReference>
<comment type="function">
    <text evidence="16">Catalyzes the phosphorylation of pantothenate (Pan), the first step in CoA biosynthesis.</text>
</comment>
<keyword evidence="12 16" id="KW-0630">Potassium</keyword>
<comment type="catalytic activity">
    <reaction evidence="1 16">
        <text>(R)-pantothenate + ATP = (R)-4'-phosphopantothenate + ADP + H(+)</text>
        <dbReference type="Rhea" id="RHEA:16373"/>
        <dbReference type="ChEBI" id="CHEBI:10986"/>
        <dbReference type="ChEBI" id="CHEBI:15378"/>
        <dbReference type="ChEBI" id="CHEBI:29032"/>
        <dbReference type="ChEBI" id="CHEBI:30616"/>
        <dbReference type="ChEBI" id="CHEBI:456216"/>
        <dbReference type="EC" id="2.7.1.33"/>
    </reaction>
</comment>
<comment type="subcellular location">
    <subcellularLocation>
        <location evidence="3 16">Cytoplasm</location>
    </subcellularLocation>
</comment>
<dbReference type="SUPFAM" id="SSF53067">
    <property type="entry name" value="Actin-like ATPase domain"/>
    <property type="match status" value="2"/>
</dbReference>
<dbReference type="InterPro" id="IPR004619">
    <property type="entry name" value="Type_III_PanK"/>
</dbReference>
<evidence type="ECO:0000256" key="2">
    <source>
        <dbReference type="ARBA" id="ARBA00001958"/>
    </source>
</evidence>
<evidence type="ECO:0000256" key="8">
    <source>
        <dbReference type="ARBA" id="ARBA00022679"/>
    </source>
</evidence>
<feature type="active site" description="Proton acceptor" evidence="16">
    <location>
        <position position="96"/>
    </location>
</feature>
<keyword evidence="11 16" id="KW-0067">ATP-binding</keyword>
<keyword evidence="16" id="KW-0479">Metal-binding</keyword>
<evidence type="ECO:0000256" key="3">
    <source>
        <dbReference type="ARBA" id="ARBA00004496"/>
    </source>
</evidence>
<evidence type="ECO:0000256" key="5">
    <source>
        <dbReference type="ARBA" id="ARBA00011738"/>
    </source>
</evidence>
<dbReference type="Proteomes" id="UP001163328">
    <property type="component" value="Chromosome"/>
</dbReference>
<evidence type="ECO:0000256" key="13">
    <source>
        <dbReference type="ARBA" id="ARBA00022993"/>
    </source>
</evidence>
<keyword evidence="13 16" id="KW-0173">Coenzyme A biosynthesis</keyword>
<keyword evidence="10 16" id="KW-0418">Kinase</keyword>
<accession>A0ABY6LYE8</accession>
<dbReference type="Gene3D" id="3.30.420.40">
    <property type="match status" value="2"/>
</dbReference>
<feature type="binding site" evidence="16">
    <location>
        <position position="117"/>
    </location>
    <ligand>
        <name>K(+)</name>
        <dbReference type="ChEBI" id="CHEBI:29103"/>
    </ligand>
</feature>
<organism evidence="17 18">
    <name type="scientific">Flavobacterium agricola</name>
    <dbReference type="NCBI Taxonomy" id="2870839"/>
    <lineage>
        <taxon>Bacteria</taxon>
        <taxon>Pseudomonadati</taxon>
        <taxon>Bacteroidota</taxon>
        <taxon>Flavobacteriia</taxon>
        <taxon>Flavobacteriales</taxon>
        <taxon>Flavobacteriaceae</taxon>
        <taxon>Flavobacterium</taxon>
    </lineage>
</organism>
<dbReference type="NCBIfam" id="NF009853">
    <property type="entry name" value="PRK13320.1-5"/>
    <property type="match status" value="1"/>
</dbReference>
<keyword evidence="7 16" id="KW-0963">Cytoplasm</keyword>
<dbReference type="PANTHER" id="PTHR34265:SF1">
    <property type="entry name" value="TYPE III PANTOTHENATE KINASE"/>
    <property type="match status" value="1"/>
</dbReference>
<evidence type="ECO:0000256" key="9">
    <source>
        <dbReference type="ARBA" id="ARBA00022741"/>
    </source>
</evidence>
<dbReference type="PANTHER" id="PTHR34265">
    <property type="entry name" value="TYPE III PANTOTHENATE KINASE"/>
    <property type="match status" value="1"/>
</dbReference>
<evidence type="ECO:0000256" key="12">
    <source>
        <dbReference type="ARBA" id="ARBA00022958"/>
    </source>
</evidence>
<protein>
    <recommendedName>
        <fullName evidence="15 16">Type III pantothenate kinase</fullName>
        <ecNumber evidence="6 16">2.7.1.33</ecNumber>
    </recommendedName>
    <alternativeName>
        <fullName evidence="16">PanK-III</fullName>
    </alternativeName>
    <alternativeName>
        <fullName evidence="16">Pantothenic acid kinase</fullName>
    </alternativeName>
</protein>
<comment type="cofactor">
    <cofactor evidence="2">
        <name>K(+)</name>
        <dbReference type="ChEBI" id="CHEBI:29103"/>
    </cofactor>
</comment>
<reference evidence="17" key="1">
    <citation type="submission" date="2021-08" db="EMBL/GenBank/DDBJ databases">
        <title>Flavobacterium sp. strain CC-SYL302.</title>
        <authorList>
            <person name="Lin S.-Y."/>
            <person name="Lee T.-H."/>
            <person name="Young C.-C."/>
        </authorList>
    </citation>
    <scope>NUCLEOTIDE SEQUENCE</scope>
    <source>
        <strain evidence="17">CC-SYL302</strain>
    </source>
</reference>
<comment type="cofactor">
    <cofactor evidence="16">
        <name>NH4(+)</name>
        <dbReference type="ChEBI" id="CHEBI:28938"/>
    </cofactor>
    <cofactor evidence="16">
        <name>K(+)</name>
        <dbReference type="ChEBI" id="CHEBI:29103"/>
    </cofactor>
    <text evidence="16">A monovalent cation. Ammonium or potassium.</text>
</comment>